<dbReference type="InterPro" id="IPR002173">
    <property type="entry name" value="Carboh/pur_kinase_PfkB_CS"/>
</dbReference>
<dbReference type="UniPathway" id="UPA00588">
    <property type="reaction ID" value="UER00659"/>
</dbReference>
<dbReference type="GO" id="GO:0044209">
    <property type="term" value="P:AMP salvage"/>
    <property type="evidence" value="ECO:0007669"/>
    <property type="project" value="UniProtKB-UniRule"/>
</dbReference>
<reference evidence="12 13" key="1">
    <citation type="submission" date="2015-04" db="EMBL/GenBank/DDBJ databases">
        <authorList>
            <person name="Syromyatnikov M.Y."/>
            <person name="Popov V.N."/>
        </authorList>
    </citation>
    <scope>NUCLEOTIDE SEQUENCE [LARGE SCALE GENOMIC DNA]</scope>
</reference>
<keyword evidence="7 10" id="KW-0418">Kinase</keyword>
<keyword evidence="4 10" id="KW-0808">Transferase</keyword>
<evidence type="ECO:0000256" key="6">
    <source>
        <dbReference type="ARBA" id="ARBA00022741"/>
    </source>
</evidence>
<dbReference type="PANTHER" id="PTHR45769">
    <property type="entry name" value="ADENOSINE KINASE"/>
    <property type="match status" value="1"/>
</dbReference>
<comment type="subunit">
    <text evidence="10">Monomer.</text>
</comment>
<keyword evidence="8 10" id="KW-0067">ATP-binding</keyword>
<keyword evidence="13" id="KW-1185">Reference proteome</keyword>
<evidence type="ECO:0000256" key="9">
    <source>
        <dbReference type="PIRSR" id="PIRSR601805-1"/>
    </source>
</evidence>
<name>A0A1J1J4Z3_9DIPT</name>
<dbReference type="InterPro" id="IPR011611">
    <property type="entry name" value="PfkB_dom"/>
</dbReference>
<accession>A0A1J1J4Z3</accession>
<keyword evidence="5 10" id="KW-0660">Purine salvage</keyword>
<evidence type="ECO:0000313" key="13">
    <source>
        <dbReference type="Proteomes" id="UP000183832"/>
    </source>
</evidence>
<evidence type="ECO:0000256" key="3">
    <source>
        <dbReference type="ARBA" id="ARBA00012119"/>
    </source>
</evidence>
<comment type="cofactor">
    <cofactor evidence="10">
        <name>Mg(2+)</name>
        <dbReference type="ChEBI" id="CHEBI:18420"/>
    </cofactor>
    <text evidence="10">Binds 3 Mg(2+) ions per subunit.</text>
</comment>
<dbReference type="GO" id="GO:0004001">
    <property type="term" value="F:adenosine kinase activity"/>
    <property type="evidence" value="ECO:0007669"/>
    <property type="project" value="UniProtKB-UniRule"/>
</dbReference>
<evidence type="ECO:0000259" key="11">
    <source>
        <dbReference type="Pfam" id="PF00294"/>
    </source>
</evidence>
<dbReference type="EC" id="2.7.1.20" evidence="3 10"/>
<dbReference type="GO" id="GO:0005829">
    <property type="term" value="C:cytosol"/>
    <property type="evidence" value="ECO:0007669"/>
    <property type="project" value="TreeGrafter"/>
</dbReference>
<evidence type="ECO:0000256" key="8">
    <source>
        <dbReference type="ARBA" id="ARBA00022840"/>
    </source>
</evidence>
<feature type="domain" description="Carbohydrate kinase PfkB" evidence="11">
    <location>
        <begin position="37"/>
        <end position="335"/>
    </location>
</feature>
<keyword evidence="10" id="KW-0539">Nucleus</keyword>
<comment type="catalytic activity">
    <reaction evidence="10">
        <text>adenosine + ATP = AMP + ADP + H(+)</text>
        <dbReference type="Rhea" id="RHEA:20824"/>
        <dbReference type="ChEBI" id="CHEBI:15378"/>
        <dbReference type="ChEBI" id="CHEBI:16335"/>
        <dbReference type="ChEBI" id="CHEBI:30616"/>
        <dbReference type="ChEBI" id="CHEBI:456215"/>
        <dbReference type="ChEBI" id="CHEBI:456216"/>
        <dbReference type="EC" id="2.7.1.20"/>
    </reaction>
</comment>
<dbReference type="Proteomes" id="UP000183832">
    <property type="component" value="Unassembled WGS sequence"/>
</dbReference>
<dbReference type="InterPro" id="IPR029056">
    <property type="entry name" value="Ribokinase-like"/>
</dbReference>
<dbReference type="CDD" id="cd01168">
    <property type="entry name" value="adenosine_kinase"/>
    <property type="match status" value="1"/>
</dbReference>
<dbReference type="FunFam" id="3.40.1190.20:FF:000006">
    <property type="entry name" value="Adenosine kinase 2"/>
    <property type="match status" value="1"/>
</dbReference>
<protein>
    <recommendedName>
        <fullName evidence="3 10">Adenosine kinase</fullName>
        <shortName evidence="10">AK</shortName>
        <ecNumber evidence="3 10">2.7.1.20</ecNumber>
    </recommendedName>
    <alternativeName>
        <fullName evidence="10">Adenosine 5'-phosphotransferase</fullName>
    </alternativeName>
</protein>
<evidence type="ECO:0000313" key="12">
    <source>
        <dbReference type="EMBL" id="CRL07472.1"/>
    </source>
</evidence>
<comment type="subcellular location">
    <subcellularLocation>
        <location evidence="10">Nucleus</location>
    </subcellularLocation>
</comment>
<dbReference type="GO" id="GO:0005524">
    <property type="term" value="F:ATP binding"/>
    <property type="evidence" value="ECO:0007669"/>
    <property type="project" value="UniProtKB-UniRule"/>
</dbReference>
<evidence type="ECO:0000256" key="2">
    <source>
        <dbReference type="ARBA" id="ARBA00010688"/>
    </source>
</evidence>
<comment type="similarity">
    <text evidence="2 10">Belongs to the carbohydrate kinase PfkB family.</text>
</comment>
<evidence type="ECO:0000256" key="5">
    <source>
        <dbReference type="ARBA" id="ARBA00022726"/>
    </source>
</evidence>
<dbReference type="EMBL" id="CVRI01000072">
    <property type="protein sequence ID" value="CRL07472.1"/>
    <property type="molecule type" value="Genomic_DNA"/>
</dbReference>
<organism evidence="12 13">
    <name type="scientific">Clunio marinus</name>
    <dbReference type="NCBI Taxonomy" id="568069"/>
    <lineage>
        <taxon>Eukaryota</taxon>
        <taxon>Metazoa</taxon>
        <taxon>Ecdysozoa</taxon>
        <taxon>Arthropoda</taxon>
        <taxon>Hexapoda</taxon>
        <taxon>Insecta</taxon>
        <taxon>Pterygota</taxon>
        <taxon>Neoptera</taxon>
        <taxon>Endopterygota</taxon>
        <taxon>Diptera</taxon>
        <taxon>Nematocera</taxon>
        <taxon>Chironomoidea</taxon>
        <taxon>Chironomidae</taxon>
        <taxon>Clunio</taxon>
    </lineage>
</organism>
<keyword evidence="6 10" id="KW-0547">Nucleotide-binding</keyword>
<dbReference type="AlphaFoldDB" id="A0A1J1J4Z3"/>
<dbReference type="PRINTS" id="PR00989">
    <property type="entry name" value="ADENOKINASE"/>
</dbReference>
<dbReference type="PANTHER" id="PTHR45769:SF3">
    <property type="entry name" value="ADENOSINE KINASE"/>
    <property type="match status" value="1"/>
</dbReference>
<dbReference type="STRING" id="568069.A0A1J1J4Z3"/>
<dbReference type="InterPro" id="IPR001805">
    <property type="entry name" value="Adenokinase"/>
</dbReference>
<evidence type="ECO:0000256" key="7">
    <source>
        <dbReference type="ARBA" id="ARBA00022777"/>
    </source>
</evidence>
<dbReference type="PROSITE" id="PS00584">
    <property type="entry name" value="PFKB_KINASES_2"/>
    <property type="match status" value="1"/>
</dbReference>
<evidence type="ECO:0000256" key="1">
    <source>
        <dbReference type="ARBA" id="ARBA00004801"/>
    </source>
</evidence>
<comment type="function">
    <text evidence="10">ATP dependent phosphorylation of adenosine and other related nucleoside analogs to monophosphate derivatives.</text>
</comment>
<sequence>MAHLRKGTLLGMGNPLLDISAVVEPEYLVKHNLGPDDAILAEDKHKEIFVQLQEKYKVEYIAGGSVQNSLRVCQWIINQPNVAVFFGCVGEEKYAKILQEQAEKDGVDVRYQKRKEHETGKCAVLVTGKHRSLIADLSAANHFSEDHLKIEENFKIMTNADFYYVSGFFLTVSPPSILTFAKTALERNKPFIMNLSAPFISQFFKERLMEAMPYIDILFGNETEALTFATEQNFETKNLKEIGQKMTKLKKLNSNRPRVVVLTQGHNPVLLFENDTIREFPVLELKESDIVDTNGAGDAFVGGFLAQLIQNNSYEECIKCGICAARAIIKRSGCSVGGDFEFS</sequence>
<dbReference type="OrthoDB" id="432447at2759"/>
<dbReference type="GO" id="GO:0005634">
    <property type="term" value="C:nucleus"/>
    <property type="evidence" value="ECO:0007669"/>
    <property type="project" value="UniProtKB-SubCell"/>
</dbReference>
<comment type="pathway">
    <text evidence="1 10">Purine metabolism; AMP biosynthesis via salvage pathway; AMP from adenosine: step 1/1.</text>
</comment>
<dbReference type="Pfam" id="PF00294">
    <property type="entry name" value="PfkB"/>
    <property type="match status" value="1"/>
</dbReference>
<proteinExistence type="inferred from homology"/>
<dbReference type="Gene3D" id="3.40.1190.20">
    <property type="match status" value="1"/>
</dbReference>
<dbReference type="SUPFAM" id="SSF53613">
    <property type="entry name" value="Ribokinase-like"/>
    <property type="match status" value="1"/>
</dbReference>
<dbReference type="Gene3D" id="3.30.1110.10">
    <property type="match status" value="1"/>
</dbReference>
<dbReference type="GO" id="GO:0006166">
    <property type="term" value="P:purine ribonucleoside salvage"/>
    <property type="evidence" value="ECO:0007669"/>
    <property type="project" value="UniProtKB-KW"/>
</dbReference>
<evidence type="ECO:0000256" key="4">
    <source>
        <dbReference type="ARBA" id="ARBA00022679"/>
    </source>
</evidence>
<feature type="active site" description="Proton acceptor" evidence="9">
    <location>
        <position position="298"/>
    </location>
</feature>
<gene>
    <name evidence="12" type="primary">putative Adenosine kinase</name>
    <name evidence="12" type="ORF">CLUMA_CG020440</name>
</gene>
<evidence type="ECO:0000256" key="10">
    <source>
        <dbReference type="RuleBase" id="RU368116"/>
    </source>
</evidence>
<keyword evidence="10" id="KW-0460">Magnesium</keyword>
<dbReference type="GO" id="GO:0006144">
    <property type="term" value="P:purine nucleobase metabolic process"/>
    <property type="evidence" value="ECO:0007669"/>
    <property type="project" value="TreeGrafter"/>
</dbReference>